<gene>
    <name evidence="2" type="ORF">APTSU1_000493500</name>
</gene>
<keyword evidence="1" id="KW-0812">Transmembrane</keyword>
<evidence type="ECO:0000313" key="2">
    <source>
        <dbReference type="EMBL" id="GAB1289705.1"/>
    </source>
</evidence>
<sequence>MGTVGTMSALLIITWCSLSASKIFISALAMEGQQLLVAYPCALFYGLFALLTVF</sequence>
<reference evidence="2 3" key="1">
    <citation type="submission" date="2024-08" db="EMBL/GenBank/DDBJ databases">
        <title>The draft genome of Apodemus speciosus.</title>
        <authorList>
            <person name="Nabeshima K."/>
            <person name="Suzuki S."/>
            <person name="Onuma M."/>
        </authorList>
    </citation>
    <scope>NUCLEOTIDE SEQUENCE [LARGE SCALE GENOMIC DNA]</scope>
    <source>
        <strain evidence="2">IB14-021</strain>
    </source>
</reference>
<name>A0ABQ0ERN7_APOSI</name>
<keyword evidence="1" id="KW-0472">Membrane</keyword>
<dbReference type="Proteomes" id="UP001623349">
    <property type="component" value="Unassembled WGS sequence"/>
</dbReference>
<evidence type="ECO:0000313" key="3">
    <source>
        <dbReference type="Proteomes" id="UP001623349"/>
    </source>
</evidence>
<comment type="caution">
    <text evidence="2">The sequence shown here is derived from an EMBL/GenBank/DDBJ whole genome shotgun (WGS) entry which is preliminary data.</text>
</comment>
<evidence type="ECO:0000256" key="1">
    <source>
        <dbReference type="SAM" id="Phobius"/>
    </source>
</evidence>
<keyword evidence="1" id="KW-1133">Transmembrane helix</keyword>
<keyword evidence="3" id="KW-1185">Reference proteome</keyword>
<proteinExistence type="predicted"/>
<feature type="transmembrane region" description="Helical" evidence="1">
    <location>
        <begin position="36"/>
        <end position="53"/>
    </location>
</feature>
<protein>
    <submittedName>
        <fullName evidence="2">Protein YIPF7</fullName>
    </submittedName>
</protein>
<dbReference type="EMBL" id="BAAFST010000005">
    <property type="protein sequence ID" value="GAB1289705.1"/>
    <property type="molecule type" value="Genomic_DNA"/>
</dbReference>
<accession>A0ABQ0ERN7</accession>
<organism evidence="2 3">
    <name type="scientific">Apodemus speciosus</name>
    <name type="common">Large Japanese field mouse</name>
    <dbReference type="NCBI Taxonomy" id="105296"/>
    <lineage>
        <taxon>Eukaryota</taxon>
        <taxon>Metazoa</taxon>
        <taxon>Chordata</taxon>
        <taxon>Craniata</taxon>
        <taxon>Vertebrata</taxon>
        <taxon>Euteleostomi</taxon>
        <taxon>Mammalia</taxon>
        <taxon>Eutheria</taxon>
        <taxon>Euarchontoglires</taxon>
        <taxon>Glires</taxon>
        <taxon>Rodentia</taxon>
        <taxon>Myomorpha</taxon>
        <taxon>Muroidea</taxon>
        <taxon>Muridae</taxon>
        <taxon>Murinae</taxon>
        <taxon>Apodemus</taxon>
    </lineage>
</organism>